<dbReference type="OrthoDB" id="10002959at2759"/>
<keyword evidence="7" id="KW-0732">Signal</keyword>
<evidence type="ECO:0000256" key="1">
    <source>
        <dbReference type="ARBA" id="ARBA00022670"/>
    </source>
</evidence>
<dbReference type="PRINTS" id="PR00722">
    <property type="entry name" value="CHYMOTRYPSIN"/>
</dbReference>
<dbReference type="PANTHER" id="PTHR24264:SF54">
    <property type="entry name" value="PEPTIDASE S1 DOMAIN-CONTAINING PROTEIN"/>
    <property type="match status" value="1"/>
</dbReference>
<evidence type="ECO:0000256" key="2">
    <source>
        <dbReference type="ARBA" id="ARBA00022801"/>
    </source>
</evidence>
<dbReference type="GO" id="GO:0005615">
    <property type="term" value="C:extracellular space"/>
    <property type="evidence" value="ECO:0007669"/>
    <property type="project" value="TreeGrafter"/>
</dbReference>
<dbReference type="SMART" id="SM00020">
    <property type="entry name" value="Tryp_SPc"/>
    <property type="match status" value="1"/>
</dbReference>
<dbReference type="InterPro" id="IPR001314">
    <property type="entry name" value="Peptidase_S1A"/>
</dbReference>
<proteinExistence type="predicted"/>
<dbReference type="GO" id="GO:0006508">
    <property type="term" value="P:proteolysis"/>
    <property type="evidence" value="ECO:0007669"/>
    <property type="project" value="UniProtKB-KW"/>
</dbReference>
<dbReference type="CDD" id="cd00190">
    <property type="entry name" value="Tryp_SPc"/>
    <property type="match status" value="1"/>
</dbReference>
<gene>
    <name evidence="9" type="ORF">Cfor_04051</name>
</gene>
<dbReference type="Pfam" id="PF00089">
    <property type="entry name" value="Trypsin"/>
    <property type="match status" value="1"/>
</dbReference>
<sequence length="595" mass="67002">MVSKIMCLIMFIVLLWPPCYAVRFPVNNDMQINISANYTDKIPLDTNRNAFLHHEYGKNLEQNLPLNYWKKSNFQTSPNYGRVIQEKSLPHHRRSVPDGHLLNYDKISTVPGSSLFAQTRSHEDSLFHSRYMPHNIHDSLASFQSPVKLQQNNRQNENKKDNYRRTGNVQDRSSIAYEQPESEYKFTSVKDSPNVKQPQKYTSNLNYKQLYKEELSHNSRQTAVSVEERSGNGEVRRFSGIDHKKMSSEEQELMLLGVLQQKTNSSSRGFEASLVDMLGKMIPQTCWYNSVKFDCGLSISCVLAGGKPLDLCSGGLIWSCCVSRDKIHTSVQEPNVGALENATCGELYTRSNRIVGGHNSNFGSHPWQAALIKTGFLSKKLACGGALLNNRWIVTAAHCVATTTNGNLRVRLGEWDVRDQTERLHHEEFGVERKEVHPQYSPTDFRNDVALVKLDKAVVFKQHIIPVCLPDTNAKLVGKTATVAGWGRTRHGVSTVPTVLQEVDVEVISNDRCQRWFRAAGRRETIHDVFLCAGFKEGGRDSCQGDSGGPLTTTLEGHKVLIGLVSWGIGCGREHLPGVYTNIQKFVPWIDKVMV</sequence>
<dbReference type="InterPro" id="IPR009003">
    <property type="entry name" value="Peptidase_S1_PA"/>
</dbReference>
<dbReference type="PROSITE" id="PS00134">
    <property type="entry name" value="TRYPSIN_HIS"/>
    <property type="match status" value="1"/>
</dbReference>
<evidence type="ECO:0000313" key="10">
    <source>
        <dbReference type="Proteomes" id="UP000502823"/>
    </source>
</evidence>
<dbReference type="InterPro" id="IPR018114">
    <property type="entry name" value="TRYPSIN_HIS"/>
</dbReference>
<evidence type="ECO:0000256" key="7">
    <source>
        <dbReference type="SAM" id="SignalP"/>
    </source>
</evidence>
<feature type="region of interest" description="Disordered" evidence="6">
    <location>
        <begin position="151"/>
        <end position="200"/>
    </location>
</feature>
<reference evidence="10" key="1">
    <citation type="submission" date="2020-01" db="EMBL/GenBank/DDBJ databases">
        <title>Draft genome sequence of the Termite Coptotermes fromosanus.</title>
        <authorList>
            <person name="Itakura S."/>
            <person name="Yosikawa Y."/>
            <person name="Umezawa K."/>
        </authorList>
    </citation>
    <scope>NUCLEOTIDE SEQUENCE [LARGE SCALE GENOMIC DNA]</scope>
</reference>
<dbReference type="InterPro" id="IPR050127">
    <property type="entry name" value="Serine_Proteases_S1"/>
</dbReference>
<keyword evidence="3 5" id="KW-0720">Serine protease</keyword>
<keyword evidence="10" id="KW-1185">Reference proteome</keyword>
<feature type="chain" id="PRO_5026941229" description="Peptidase S1 domain-containing protein" evidence="7">
    <location>
        <begin position="22"/>
        <end position="595"/>
    </location>
</feature>
<dbReference type="PROSITE" id="PS00135">
    <property type="entry name" value="TRYPSIN_SER"/>
    <property type="match status" value="1"/>
</dbReference>
<dbReference type="GO" id="GO:0004252">
    <property type="term" value="F:serine-type endopeptidase activity"/>
    <property type="evidence" value="ECO:0007669"/>
    <property type="project" value="InterPro"/>
</dbReference>
<keyword evidence="2 5" id="KW-0378">Hydrolase</keyword>
<evidence type="ECO:0000313" key="9">
    <source>
        <dbReference type="EMBL" id="GFG33315.1"/>
    </source>
</evidence>
<feature type="compositionally biased region" description="Polar residues" evidence="6">
    <location>
        <begin position="189"/>
        <end position="200"/>
    </location>
</feature>
<accession>A0A6L2PSC5</accession>
<dbReference type="PROSITE" id="PS50240">
    <property type="entry name" value="TRYPSIN_DOM"/>
    <property type="match status" value="1"/>
</dbReference>
<dbReference type="AlphaFoldDB" id="A0A6L2PSC5"/>
<feature type="domain" description="Peptidase S1" evidence="8">
    <location>
        <begin position="354"/>
        <end position="595"/>
    </location>
</feature>
<dbReference type="SUPFAM" id="SSF50494">
    <property type="entry name" value="Trypsin-like serine proteases"/>
    <property type="match status" value="1"/>
</dbReference>
<keyword evidence="1 5" id="KW-0645">Protease</keyword>
<evidence type="ECO:0000256" key="4">
    <source>
        <dbReference type="ARBA" id="ARBA00023157"/>
    </source>
</evidence>
<dbReference type="EMBL" id="BLKM01011478">
    <property type="protein sequence ID" value="GFG33315.1"/>
    <property type="molecule type" value="Genomic_DNA"/>
</dbReference>
<comment type="caution">
    <text evidence="9">The sequence shown here is derived from an EMBL/GenBank/DDBJ whole genome shotgun (WGS) entry which is preliminary data.</text>
</comment>
<dbReference type="InterPro" id="IPR001254">
    <property type="entry name" value="Trypsin_dom"/>
</dbReference>
<keyword evidence="4" id="KW-1015">Disulfide bond</keyword>
<feature type="signal peptide" evidence="7">
    <location>
        <begin position="1"/>
        <end position="21"/>
    </location>
</feature>
<evidence type="ECO:0000259" key="8">
    <source>
        <dbReference type="PROSITE" id="PS50240"/>
    </source>
</evidence>
<dbReference type="InParanoid" id="A0A6L2PSC5"/>
<protein>
    <recommendedName>
        <fullName evidence="8">Peptidase S1 domain-containing protein</fullName>
    </recommendedName>
</protein>
<organism evidence="9 10">
    <name type="scientific">Coptotermes formosanus</name>
    <name type="common">Formosan subterranean termite</name>
    <dbReference type="NCBI Taxonomy" id="36987"/>
    <lineage>
        <taxon>Eukaryota</taxon>
        <taxon>Metazoa</taxon>
        <taxon>Ecdysozoa</taxon>
        <taxon>Arthropoda</taxon>
        <taxon>Hexapoda</taxon>
        <taxon>Insecta</taxon>
        <taxon>Pterygota</taxon>
        <taxon>Neoptera</taxon>
        <taxon>Polyneoptera</taxon>
        <taxon>Dictyoptera</taxon>
        <taxon>Blattodea</taxon>
        <taxon>Blattoidea</taxon>
        <taxon>Termitoidae</taxon>
        <taxon>Rhinotermitidae</taxon>
        <taxon>Coptotermes</taxon>
    </lineage>
</organism>
<dbReference type="Gene3D" id="2.40.10.10">
    <property type="entry name" value="Trypsin-like serine proteases"/>
    <property type="match status" value="1"/>
</dbReference>
<evidence type="ECO:0000256" key="6">
    <source>
        <dbReference type="SAM" id="MobiDB-lite"/>
    </source>
</evidence>
<dbReference type="InterPro" id="IPR033116">
    <property type="entry name" value="TRYPSIN_SER"/>
</dbReference>
<dbReference type="Proteomes" id="UP000502823">
    <property type="component" value="Unassembled WGS sequence"/>
</dbReference>
<evidence type="ECO:0000256" key="3">
    <source>
        <dbReference type="ARBA" id="ARBA00022825"/>
    </source>
</evidence>
<name>A0A6L2PSC5_COPFO</name>
<dbReference type="FunFam" id="2.40.10.10:FF:000006">
    <property type="entry name" value="Serine proteinase stubble"/>
    <property type="match status" value="1"/>
</dbReference>
<dbReference type="PANTHER" id="PTHR24264">
    <property type="entry name" value="TRYPSIN-RELATED"/>
    <property type="match status" value="1"/>
</dbReference>
<dbReference type="InterPro" id="IPR043504">
    <property type="entry name" value="Peptidase_S1_PA_chymotrypsin"/>
</dbReference>
<evidence type="ECO:0000256" key="5">
    <source>
        <dbReference type="RuleBase" id="RU363034"/>
    </source>
</evidence>